<dbReference type="AlphaFoldDB" id="A0A2N9GU79"/>
<protein>
    <submittedName>
        <fullName evidence="1">Uncharacterized protein</fullName>
    </submittedName>
</protein>
<evidence type="ECO:0000313" key="1">
    <source>
        <dbReference type="EMBL" id="SPD02910.1"/>
    </source>
</evidence>
<proteinExistence type="predicted"/>
<reference evidence="1" key="1">
    <citation type="submission" date="2018-02" db="EMBL/GenBank/DDBJ databases">
        <authorList>
            <person name="Cohen D.B."/>
            <person name="Kent A.D."/>
        </authorList>
    </citation>
    <scope>NUCLEOTIDE SEQUENCE</scope>
</reference>
<dbReference type="EMBL" id="OIVN01002351">
    <property type="protein sequence ID" value="SPD02910.1"/>
    <property type="molecule type" value="Genomic_DNA"/>
</dbReference>
<gene>
    <name evidence="1" type="ORF">FSB_LOCUS30792</name>
</gene>
<organism evidence="1">
    <name type="scientific">Fagus sylvatica</name>
    <name type="common">Beechnut</name>
    <dbReference type="NCBI Taxonomy" id="28930"/>
    <lineage>
        <taxon>Eukaryota</taxon>
        <taxon>Viridiplantae</taxon>
        <taxon>Streptophyta</taxon>
        <taxon>Embryophyta</taxon>
        <taxon>Tracheophyta</taxon>
        <taxon>Spermatophyta</taxon>
        <taxon>Magnoliopsida</taxon>
        <taxon>eudicotyledons</taxon>
        <taxon>Gunneridae</taxon>
        <taxon>Pentapetalae</taxon>
        <taxon>rosids</taxon>
        <taxon>fabids</taxon>
        <taxon>Fagales</taxon>
        <taxon>Fagaceae</taxon>
        <taxon>Fagus</taxon>
    </lineage>
</organism>
<sequence length="71" mass="8072">MAQTPLHVSTGYNRAEIVQFLLDWQGLEKIELEAKNMVAHDHGLIVVLFSMEKLRCTWQQGMGAVMLHGCF</sequence>
<accession>A0A2N9GU79</accession>
<name>A0A2N9GU79_FAGSY</name>